<evidence type="ECO:0000256" key="6">
    <source>
        <dbReference type="ARBA" id="ARBA00022989"/>
    </source>
</evidence>
<evidence type="ECO:0000256" key="7">
    <source>
        <dbReference type="ARBA" id="ARBA00023136"/>
    </source>
</evidence>
<evidence type="ECO:0000256" key="11">
    <source>
        <dbReference type="SAM" id="Coils"/>
    </source>
</evidence>
<comment type="caution">
    <text evidence="15">The sequence shown here is derived from an EMBL/GenBank/DDBJ whole genome shotgun (WGS) entry which is preliminary data.</text>
</comment>
<evidence type="ECO:0000256" key="10">
    <source>
        <dbReference type="PROSITE-ProRule" id="PRU00284"/>
    </source>
</evidence>
<dbReference type="PANTHER" id="PTHR32089:SF39">
    <property type="entry name" value="METHYL-ACCEPTING CHEMOTAXIS PROTEIN HLYB"/>
    <property type="match status" value="1"/>
</dbReference>
<dbReference type="SMART" id="SM00283">
    <property type="entry name" value="MA"/>
    <property type="match status" value="1"/>
</dbReference>
<keyword evidence="3" id="KW-0488">Methylation</keyword>
<evidence type="ECO:0000256" key="3">
    <source>
        <dbReference type="ARBA" id="ARBA00022481"/>
    </source>
</evidence>
<protein>
    <submittedName>
        <fullName evidence="15">Methyl-accepting chemotaxis protein</fullName>
    </submittedName>
</protein>
<dbReference type="GO" id="GO:0007165">
    <property type="term" value="P:signal transduction"/>
    <property type="evidence" value="ECO:0007669"/>
    <property type="project" value="UniProtKB-KW"/>
</dbReference>
<evidence type="ECO:0000256" key="8">
    <source>
        <dbReference type="ARBA" id="ARBA00023224"/>
    </source>
</evidence>
<dbReference type="GO" id="GO:0006935">
    <property type="term" value="P:chemotaxis"/>
    <property type="evidence" value="ECO:0007669"/>
    <property type="project" value="UniProtKB-KW"/>
</dbReference>
<dbReference type="Gene3D" id="3.30.450.20">
    <property type="entry name" value="PAS domain"/>
    <property type="match status" value="1"/>
</dbReference>
<comment type="subcellular location">
    <subcellularLocation>
        <location evidence="1">Cell membrane</location>
        <topology evidence="1">Multi-pass membrane protein</topology>
    </subcellularLocation>
</comment>
<dbReference type="InterPro" id="IPR003660">
    <property type="entry name" value="HAMP_dom"/>
</dbReference>
<dbReference type="Proteomes" id="UP000252086">
    <property type="component" value="Unassembled WGS sequence"/>
</dbReference>
<evidence type="ECO:0000256" key="4">
    <source>
        <dbReference type="ARBA" id="ARBA00022500"/>
    </source>
</evidence>
<organism evidence="15 16">
    <name type="scientific">Marinomonas aquiplantarum</name>
    <dbReference type="NCBI Taxonomy" id="491951"/>
    <lineage>
        <taxon>Bacteria</taxon>
        <taxon>Pseudomonadati</taxon>
        <taxon>Pseudomonadota</taxon>
        <taxon>Gammaproteobacteria</taxon>
        <taxon>Oceanospirillales</taxon>
        <taxon>Oceanospirillaceae</taxon>
        <taxon>Marinomonas</taxon>
    </lineage>
</organism>
<evidence type="ECO:0000259" key="13">
    <source>
        <dbReference type="PROSITE" id="PS50111"/>
    </source>
</evidence>
<feature type="transmembrane region" description="Helical" evidence="12">
    <location>
        <begin position="7"/>
        <end position="28"/>
    </location>
</feature>
<dbReference type="InterPro" id="IPR004089">
    <property type="entry name" value="MCPsignal_dom"/>
</dbReference>
<evidence type="ECO:0000256" key="2">
    <source>
        <dbReference type="ARBA" id="ARBA00022475"/>
    </source>
</evidence>
<dbReference type="GO" id="GO:0005886">
    <property type="term" value="C:plasma membrane"/>
    <property type="evidence" value="ECO:0007669"/>
    <property type="project" value="UniProtKB-SubCell"/>
</dbReference>
<evidence type="ECO:0000256" key="9">
    <source>
        <dbReference type="ARBA" id="ARBA00029447"/>
    </source>
</evidence>
<reference evidence="15 16" key="1">
    <citation type="submission" date="2018-06" db="EMBL/GenBank/DDBJ databases">
        <title>Genomic Encyclopedia of Type Strains, Phase III (KMG-III): the genomes of soil and plant-associated and newly described type strains.</title>
        <authorList>
            <person name="Whitman W."/>
        </authorList>
    </citation>
    <scope>NUCLEOTIDE SEQUENCE [LARGE SCALE GENOMIC DNA]</scope>
    <source>
        <strain evidence="15 16">CECT 7732</strain>
    </source>
</reference>
<dbReference type="PROSITE" id="PS50885">
    <property type="entry name" value="HAMP"/>
    <property type="match status" value="1"/>
</dbReference>
<dbReference type="Pfam" id="PF00015">
    <property type="entry name" value="MCPsignal"/>
    <property type="match status" value="1"/>
</dbReference>
<dbReference type="EMBL" id="QNRF01000003">
    <property type="protein sequence ID" value="RBO84076.1"/>
    <property type="molecule type" value="Genomic_DNA"/>
</dbReference>
<sequence>MSLKLRLIYAFVAVVLISTITMGLLSFYQARSVMLERTTGTELPAQIKQIKSEVENQIENLAATAQTLANNPLIIDWAENGFDPEGEEKLIELLGNIKNQLGLDTASWADRETAKYWNQDGFLRTLLPERDTWFFDFTKSTNDRNVSVYRSQTSGEVKLFVNYQNTNGRGLAGFGMNLDKMTAYLNSFTFNGSGFVYLVSGDGTLKVHRDESLLENTKVTDLYGDEVGKTLLKRDGLNIVMSDDAVLASEYIPAMGWTLVAEIPNKAVFGGVTTMGHALLIMGIILSIITVFAALFVGTKLVKQLQVVANNLTEIGEGDGDLKHRLSDQGPAELANIGSGFNKFVSIIHNMVKQVSQTSAQLNNASEQMLSSANTMQSDAKEQSERTSMVASAIHEVEASVREVSGNAAQAAESANQVEHEVTSGLNVVSSAKATVENLAAEGQKTAQVIEDLAKNSEQIGSILEVIRNISEQTNLLALNAAIESARAGEAGRGFAVVADEVRNLAKRTAQSTDEIQEMIDQLQAESRKALAASQAGQQIAGEGVESMQEAQASLNSIAEQVKTMNAINQQVATSTEQQLLAIEDVASHVTGIQNSVETSVTTANDVSDNSKALRELSNSLDELVARFKV</sequence>
<dbReference type="AlphaFoldDB" id="A0A366D2B0"/>
<evidence type="ECO:0000313" key="16">
    <source>
        <dbReference type="Proteomes" id="UP000252086"/>
    </source>
</evidence>
<gene>
    <name evidence="15" type="ORF">DFP76_103350</name>
</gene>
<evidence type="ECO:0000256" key="1">
    <source>
        <dbReference type="ARBA" id="ARBA00004651"/>
    </source>
</evidence>
<evidence type="ECO:0000313" key="15">
    <source>
        <dbReference type="EMBL" id="RBO84076.1"/>
    </source>
</evidence>
<proteinExistence type="inferred from homology"/>
<keyword evidence="6 12" id="KW-1133">Transmembrane helix</keyword>
<dbReference type="Gene3D" id="1.10.287.950">
    <property type="entry name" value="Methyl-accepting chemotaxis protein"/>
    <property type="match status" value="1"/>
</dbReference>
<feature type="transmembrane region" description="Helical" evidence="12">
    <location>
        <begin position="275"/>
        <end position="297"/>
    </location>
</feature>
<evidence type="ECO:0000256" key="12">
    <source>
        <dbReference type="SAM" id="Phobius"/>
    </source>
</evidence>
<dbReference type="FunFam" id="1.10.287.950:FF:000001">
    <property type="entry name" value="Methyl-accepting chemotaxis sensory transducer"/>
    <property type="match status" value="1"/>
</dbReference>
<keyword evidence="5 12" id="KW-0812">Transmembrane</keyword>
<comment type="similarity">
    <text evidence="9">Belongs to the methyl-accepting chemotaxis (MCP) protein family.</text>
</comment>
<name>A0A366D2B0_9GAMM</name>
<keyword evidence="11" id="KW-0175">Coiled coil</keyword>
<keyword evidence="4" id="KW-0145">Chemotaxis</keyword>
<keyword evidence="7 12" id="KW-0472">Membrane</keyword>
<feature type="coiled-coil region" evidence="11">
    <location>
        <begin position="506"/>
        <end position="533"/>
    </location>
</feature>
<keyword evidence="8 10" id="KW-0807">Transducer</keyword>
<dbReference type="CDD" id="cd11386">
    <property type="entry name" value="MCP_signal"/>
    <property type="match status" value="1"/>
</dbReference>
<keyword evidence="2" id="KW-1003">Cell membrane</keyword>
<evidence type="ECO:0000259" key="14">
    <source>
        <dbReference type="PROSITE" id="PS50885"/>
    </source>
</evidence>
<feature type="domain" description="HAMP" evidence="14">
    <location>
        <begin position="299"/>
        <end position="353"/>
    </location>
</feature>
<accession>A0A366D2B0</accession>
<evidence type="ECO:0000256" key="5">
    <source>
        <dbReference type="ARBA" id="ARBA00022692"/>
    </source>
</evidence>
<keyword evidence="16" id="KW-1185">Reference proteome</keyword>
<dbReference type="SUPFAM" id="SSF58104">
    <property type="entry name" value="Methyl-accepting chemotaxis protein (MCP) signaling domain"/>
    <property type="match status" value="1"/>
</dbReference>
<dbReference type="PANTHER" id="PTHR32089">
    <property type="entry name" value="METHYL-ACCEPTING CHEMOTAXIS PROTEIN MCPB"/>
    <property type="match status" value="1"/>
</dbReference>
<dbReference type="RefSeq" id="WP_113874041.1">
    <property type="nucleotide sequence ID" value="NZ_QNRF01000003.1"/>
</dbReference>
<dbReference type="PROSITE" id="PS50111">
    <property type="entry name" value="CHEMOTAXIS_TRANSDUC_2"/>
    <property type="match status" value="1"/>
</dbReference>
<dbReference type="OrthoDB" id="2489132at2"/>
<dbReference type="CDD" id="cd12912">
    <property type="entry name" value="PDC2_MCP_like"/>
    <property type="match status" value="1"/>
</dbReference>
<feature type="domain" description="Methyl-accepting transducer" evidence="13">
    <location>
        <begin position="358"/>
        <end position="594"/>
    </location>
</feature>